<proteinExistence type="inferred from homology"/>
<dbReference type="Pfam" id="PF07980">
    <property type="entry name" value="SusD_RagB"/>
    <property type="match status" value="1"/>
</dbReference>
<keyword evidence="5" id="KW-0998">Cell outer membrane</keyword>
<gene>
    <name evidence="9" type="ORF">IAB80_05700</name>
</gene>
<evidence type="ECO:0000313" key="10">
    <source>
        <dbReference type="Proteomes" id="UP000823771"/>
    </source>
</evidence>
<evidence type="ECO:0000256" key="1">
    <source>
        <dbReference type="ARBA" id="ARBA00004442"/>
    </source>
</evidence>
<dbReference type="InterPro" id="IPR033985">
    <property type="entry name" value="SusD-like_N"/>
</dbReference>
<dbReference type="Proteomes" id="UP000823771">
    <property type="component" value="Unassembled WGS sequence"/>
</dbReference>
<dbReference type="Gene3D" id="1.25.40.390">
    <property type="match status" value="1"/>
</dbReference>
<reference evidence="9" key="2">
    <citation type="journal article" date="2021" name="PeerJ">
        <title>Extensive microbial diversity within the chicken gut microbiome revealed by metagenomics and culture.</title>
        <authorList>
            <person name="Gilroy R."/>
            <person name="Ravi A."/>
            <person name="Getino M."/>
            <person name="Pursley I."/>
            <person name="Horton D.L."/>
            <person name="Alikhan N.F."/>
            <person name="Baker D."/>
            <person name="Gharbi K."/>
            <person name="Hall N."/>
            <person name="Watson M."/>
            <person name="Adriaenssens E.M."/>
            <person name="Foster-Nyarko E."/>
            <person name="Jarju S."/>
            <person name="Secka A."/>
            <person name="Antonio M."/>
            <person name="Oren A."/>
            <person name="Chaudhuri R.R."/>
            <person name="La Ragione R."/>
            <person name="Hildebrand F."/>
            <person name="Pallen M.J."/>
        </authorList>
    </citation>
    <scope>NUCLEOTIDE SEQUENCE</scope>
    <source>
        <strain evidence="9">2478</strain>
    </source>
</reference>
<dbReference type="AlphaFoldDB" id="A0A9D9IUI1"/>
<sequence length="503" mass="55313">MKNKILIIFGAAAALAAVSCSDFLKENPKTFLSPDTYFTTEDQMKAAVGGLYTFLDDIFDGDVEVGTQRFIFLEYMTGYGERKRSAGGIYTVDQPKLLTVTEENTNLEALWRTAYTAIENANVAIAGISSSSTEISDASRNNLLGQAYFMRAYHYFNLVRLWGDVPLKTAPTTDMSNTEIPLTAVADVYTQIVADLTAAEGLIGTEWNNSNGYVALSAVKALLAKVYMTMAGFPLQLGKEYYDLAYAKAKEVYDNAGISLYSTFDEMRNAGFVCGGENILTIEREADKASSPVHTALLPYPELAGISDNSAYGGAIAPTASFYESYSDSDLRKADFGYYTCNYNALDGSGLIAADSPYIYKYWDQNAATNAGKSAMGYPLIRYADVLLLMAEAKVMSDGGSTSDAAAIDAYMRVHSRALPDEAAPASLDFATVYKERIWELCFETQTWYDMLRTRKALNTTTGEVVDLIGYQTPGHEAAFEEDDLLFPYPLREKRLNPNLVRK</sequence>
<feature type="signal peptide" evidence="6">
    <location>
        <begin position="1"/>
        <end position="16"/>
    </location>
</feature>
<evidence type="ECO:0000259" key="7">
    <source>
        <dbReference type="Pfam" id="PF07980"/>
    </source>
</evidence>
<reference evidence="9" key="1">
    <citation type="submission" date="2020-10" db="EMBL/GenBank/DDBJ databases">
        <authorList>
            <person name="Gilroy R."/>
        </authorList>
    </citation>
    <scope>NUCLEOTIDE SEQUENCE</scope>
    <source>
        <strain evidence="9">2478</strain>
    </source>
</reference>
<evidence type="ECO:0000259" key="8">
    <source>
        <dbReference type="Pfam" id="PF14322"/>
    </source>
</evidence>
<organism evidence="9 10">
    <name type="scientific">Candidatus Cryptobacteroides excrementipullorum</name>
    <dbReference type="NCBI Taxonomy" id="2840761"/>
    <lineage>
        <taxon>Bacteria</taxon>
        <taxon>Pseudomonadati</taxon>
        <taxon>Bacteroidota</taxon>
        <taxon>Bacteroidia</taxon>
        <taxon>Bacteroidales</taxon>
        <taxon>Candidatus Cryptobacteroides</taxon>
    </lineage>
</organism>
<comment type="subcellular location">
    <subcellularLocation>
        <location evidence="1">Cell outer membrane</location>
    </subcellularLocation>
</comment>
<evidence type="ECO:0000256" key="3">
    <source>
        <dbReference type="ARBA" id="ARBA00022729"/>
    </source>
</evidence>
<evidence type="ECO:0000256" key="2">
    <source>
        <dbReference type="ARBA" id="ARBA00006275"/>
    </source>
</evidence>
<comment type="caution">
    <text evidence="9">The sequence shown here is derived from an EMBL/GenBank/DDBJ whole genome shotgun (WGS) entry which is preliminary data.</text>
</comment>
<comment type="similarity">
    <text evidence="2">Belongs to the SusD family.</text>
</comment>
<evidence type="ECO:0000313" key="9">
    <source>
        <dbReference type="EMBL" id="MBO8478360.1"/>
    </source>
</evidence>
<dbReference type="InterPro" id="IPR011990">
    <property type="entry name" value="TPR-like_helical_dom_sf"/>
</dbReference>
<protein>
    <submittedName>
        <fullName evidence="9">RagB/SusD family nutrient uptake outer membrane protein</fullName>
    </submittedName>
</protein>
<accession>A0A9D9IUI1</accession>
<feature type="domain" description="SusD-like N-terminal" evidence="8">
    <location>
        <begin position="100"/>
        <end position="228"/>
    </location>
</feature>
<dbReference type="PROSITE" id="PS51257">
    <property type="entry name" value="PROKAR_LIPOPROTEIN"/>
    <property type="match status" value="1"/>
</dbReference>
<evidence type="ECO:0000256" key="4">
    <source>
        <dbReference type="ARBA" id="ARBA00023136"/>
    </source>
</evidence>
<evidence type="ECO:0000256" key="6">
    <source>
        <dbReference type="SAM" id="SignalP"/>
    </source>
</evidence>
<feature type="domain" description="RagB/SusD" evidence="7">
    <location>
        <begin position="354"/>
        <end position="502"/>
    </location>
</feature>
<dbReference type="SUPFAM" id="SSF48452">
    <property type="entry name" value="TPR-like"/>
    <property type="match status" value="1"/>
</dbReference>
<dbReference type="Pfam" id="PF14322">
    <property type="entry name" value="SusD-like_3"/>
    <property type="match status" value="1"/>
</dbReference>
<keyword evidence="3 6" id="KW-0732">Signal</keyword>
<dbReference type="GO" id="GO:0009279">
    <property type="term" value="C:cell outer membrane"/>
    <property type="evidence" value="ECO:0007669"/>
    <property type="project" value="UniProtKB-SubCell"/>
</dbReference>
<keyword evidence="4" id="KW-0472">Membrane</keyword>
<dbReference type="InterPro" id="IPR012944">
    <property type="entry name" value="SusD_RagB_dom"/>
</dbReference>
<name>A0A9D9IUI1_9BACT</name>
<evidence type="ECO:0000256" key="5">
    <source>
        <dbReference type="ARBA" id="ARBA00023237"/>
    </source>
</evidence>
<feature type="chain" id="PRO_5039655060" evidence="6">
    <location>
        <begin position="17"/>
        <end position="503"/>
    </location>
</feature>
<dbReference type="EMBL" id="JADILZ010000046">
    <property type="protein sequence ID" value="MBO8478360.1"/>
    <property type="molecule type" value="Genomic_DNA"/>
</dbReference>